<protein>
    <submittedName>
        <fullName evidence="1">Uncharacterized protein</fullName>
    </submittedName>
</protein>
<gene>
    <name evidence="1" type="ORF">PSCICP_40820</name>
</gene>
<dbReference type="EMBL" id="BLWA01000014">
    <property type="protein sequence ID" value="GFM94110.1"/>
    <property type="molecule type" value="Genomic_DNA"/>
</dbReference>
<organism evidence="1 2">
    <name type="scientific">Pseudomonas cichorii</name>
    <dbReference type="NCBI Taxonomy" id="36746"/>
    <lineage>
        <taxon>Bacteria</taxon>
        <taxon>Pseudomonadati</taxon>
        <taxon>Pseudomonadota</taxon>
        <taxon>Gammaproteobacteria</taxon>
        <taxon>Pseudomonadales</taxon>
        <taxon>Pseudomonadaceae</taxon>
        <taxon>Pseudomonas</taxon>
    </lineage>
</organism>
<sequence length="63" mass="6945">MHELIFQPVRPFDHRQGIACPDDRPQAPVMEAQSRSVLFKGAGSDADGAFTNAYLFILLATLL</sequence>
<keyword evidence="2" id="KW-1185">Reference proteome</keyword>
<evidence type="ECO:0000313" key="1">
    <source>
        <dbReference type="EMBL" id="GFM94110.1"/>
    </source>
</evidence>
<dbReference type="Proteomes" id="UP000614982">
    <property type="component" value="Unassembled WGS sequence"/>
</dbReference>
<name>A0ABQ1DSU9_PSECI</name>
<comment type="caution">
    <text evidence="1">The sequence shown here is derived from an EMBL/GenBank/DDBJ whole genome shotgun (WGS) entry which is preliminary data.</text>
</comment>
<proteinExistence type="predicted"/>
<accession>A0ABQ1DSU9</accession>
<evidence type="ECO:0000313" key="2">
    <source>
        <dbReference type="Proteomes" id="UP000614982"/>
    </source>
</evidence>
<reference evidence="1 2" key="1">
    <citation type="submission" date="2020-05" db="EMBL/GenBank/DDBJ databases">
        <title>Genetic diversity of Pseudomonas cichorii.</title>
        <authorList>
            <person name="Tani S."/>
            <person name="Yagi H."/>
            <person name="Hashimoto S."/>
            <person name="Iiyama K."/>
            <person name="Furuya N."/>
        </authorList>
    </citation>
    <scope>NUCLEOTIDE SEQUENCE [LARGE SCALE GENOMIC DNA]</scope>
    <source>
        <strain evidence="1 2">LMG 2162</strain>
    </source>
</reference>